<dbReference type="GO" id="GO:0004519">
    <property type="term" value="F:endonuclease activity"/>
    <property type="evidence" value="ECO:0007669"/>
    <property type="project" value="UniProtKB-KW"/>
</dbReference>
<protein>
    <submittedName>
        <fullName evidence="6">Restriction endonuclease subunit S</fullName>
    </submittedName>
</protein>
<comment type="subunit">
    <text evidence="4">The methyltransferase is composed of M and S polypeptides.</text>
</comment>
<dbReference type="PANTHER" id="PTHR43140">
    <property type="entry name" value="TYPE-1 RESTRICTION ENZYME ECOKI SPECIFICITY PROTEIN"/>
    <property type="match status" value="1"/>
</dbReference>
<dbReference type="CDD" id="cd17252">
    <property type="entry name" value="RMtype1_S_EcoKI-TRD1-CR1_like"/>
    <property type="match status" value="1"/>
</dbReference>
<dbReference type="CDD" id="cd17249">
    <property type="entry name" value="RMtype1_S_EcoR124I-TRD2-CR2_like"/>
    <property type="match status" value="1"/>
</dbReference>
<sequence>MSGIDDLIQELCPDGVEHTGVLDIADYVRGITYSKNDEDSAGEIQVLRANNITLASNTLNFEDVKRVSSHVRVRDAQRLRAGDTLICAGSGSRDHIGKVAYIREEIGQTFGGFMAVLRTTDARVESRFLFHLLTGKRFKTHLDRSLSTSTINNLNASVMRGFRVPLPPLEVQREIVRVLDKFTQLEAELEAELKAELEARRAQYLYYTSSLFEGVVSDGARMVSMRDLGRWYGGGTPSKSKPEYWIDGTVPWVSPKDMGNSTISDTEDHITEAAVAGSSTKLVPRHAVVIVTRSSILDHTLPVSFLTRPAALNQDLKAVVAADGVLPRYLFHAIRGQRAEMLRRVRRIGGSVASLDSRKLWEFEVPVPSVSDQERVVHIMDRFDALTNDISIGLPAELAARRKQYEYYRDRLLAFKELPS</sequence>
<dbReference type="GO" id="GO:0009307">
    <property type="term" value="P:DNA restriction-modification system"/>
    <property type="evidence" value="ECO:0007669"/>
    <property type="project" value="UniProtKB-KW"/>
</dbReference>
<comment type="caution">
    <text evidence="6">The sequence shown here is derived from an EMBL/GenBank/DDBJ whole genome shotgun (WGS) entry which is preliminary data.</text>
</comment>
<evidence type="ECO:0000259" key="5">
    <source>
        <dbReference type="Pfam" id="PF01420"/>
    </source>
</evidence>
<evidence type="ECO:0000313" key="7">
    <source>
        <dbReference type="Proteomes" id="UP000549517"/>
    </source>
</evidence>
<comment type="similarity">
    <text evidence="1">Belongs to the type-I restriction system S methylase family.</text>
</comment>
<dbReference type="RefSeq" id="WP_170274120.1">
    <property type="nucleotide sequence ID" value="NZ_BAAAKH010000001.1"/>
</dbReference>
<dbReference type="SUPFAM" id="SSF116734">
    <property type="entry name" value="DNA methylase specificity domain"/>
    <property type="match status" value="2"/>
</dbReference>
<keyword evidence="6" id="KW-0255">Endonuclease</keyword>
<dbReference type="GO" id="GO:0003677">
    <property type="term" value="F:DNA binding"/>
    <property type="evidence" value="ECO:0007669"/>
    <property type="project" value="UniProtKB-KW"/>
</dbReference>
<accession>A0A849AX05</accession>
<evidence type="ECO:0000256" key="3">
    <source>
        <dbReference type="ARBA" id="ARBA00023125"/>
    </source>
</evidence>
<feature type="domain" description="Type I restriction modification DNA specificity" evidence="5">
    <location>
        <begin position="21"/>
        <end position="198"/>
    </location>
</feature>
<evidence type="ECO:0000256" key="2">
    <source>
        <dbReference type="ARBA" id="ARBA00022747"/>
    </source>
</evidence>
<name>A0A849AX05_9MICO</name>
<dbReference type="Pfam" id="PF01420">
    <property type="entry name" value="Methylase_S"/>
    <property type="match status" value="2"/>
</dbReference>
<evidence type="ECO:0000256" key="1">
    <source>
        <dbReference type="ARBA" id="ARBA00010923"/>
    </source>
</evidence>
<dbReference type="Proteomes" id="UP000549517">
    <property type="component" value="Unassembled WGS sequence"/>
</dbReference>
<keyword evidence="2" id="KW-0680">Restriction system</keyword>
<keyword evidence="3" id="KW-0238">DNA-binding</keyword>
<evidence type="ECO:0000256" key="4">
    <source>
        <dbReference type="ARBA" id="ARBA00038652"/>
    </source>
</evidence>
<feature type="domain" description="Type I restriction modification DNA specificity" evidence="5">
    <location>
        <begin position="223"/>
        <end position="398"/>
    </location>
</feature>
<keyword evidence="6" id="KW-0378">Hydrolase</keyword>
<gene>
    <name evidence="6" type="ORF">HLA91_07175</name>
</gene>
<dbReference type="AlphaFoldDB" id="A0A849AX05"/>
<dbReference type="EMBL" id="JABEMC010000003">
    <property type="protein sequence ID" value="NNG79154.1"/>
    <property type="molecule type" value="Genomic_DNA"/>
</dbReference>
<dbReference type="Gene3D" id="3.90.220.20">
    <property type="entry name" value="DNA methylase specificity domains"/>
    <property type="match status" value="2"/>
</dbReference>
<evidence type="ECO:0000313" key="6">
    <source>
        <dbReference type="EMBL" id="NNG79154.1"/>
    </source>
</evidence>
<dbReference type="InterPro" id="IPR051212">
    <property type="entry name" value="Type-I_RE_S_subunit"/>
</dbReference>
<proteinExistence type="inferred from homology"/>
<organism evidence="6 7">
    <name type="scientific">Brevibacterium luteolum</name>
    <dbReference type="NCBI Taxonomy" id="199591"/>
    <lineage>
        <taxon>Bacteria</taxon>
        <taxon>Bacillati</taxon>
        <taxon>Actinomycetota</taxon>
        <taxon>Actinomycetes</taxon>
        <taxon>Micrococcales</taxon>
        <taxon>Brevibacteriaceae</taxon>
        <taxon>Brevibacterium</taxon>
    </lineage>
</organism>
<dbReference type="InterPro" id="IPR000055">
    <property type="entry name" value="Restrct_endonuc_typeI_TRD"/>
</dbReference>
<dbReference type="PANTHER" id="PTHR43140:SF1">
    <property type="entry name" value="TYPE I RESTRICTION ENZYME ECOKI SPECIFICITY SUBUNIT"/>
    <property type="match status" value="1"/>
</dbReference>
<dbReference type="InterPro" id="IPR044946">
    <property type="entry name" value="Restrct_endonuc_typeI_TRD_sf"/>
</dbReference>
<reference evidence="6 7" key="1">
    <citation type="submission" date="2020-05" db="EMBL/GenBank/DDBJ databases">
        <title>MicrobeNet Type strains.</title>
        <authorList>
            <person name="Nicholson A.C."/>
        </authorList>
    </citation>
    <scope>NUCLEOTIDE SEQUENCE [LARGE SCALE GENOMIC DNA]</scope>
    <source>
        <strain evidence="6 7">CCUG 46604</strain>
    </source>
</reference>
<keyword evidence="6" id="KW-0540">Nuclease</keyword>